<organism evidence="2">
    <name type="scientific">Spongospora subterranea</name>
    <dbReference type="NCBI Taxonomy" id="70186"/>
    <lineage>
        <taxon>Eukaryota</taxon>
        <taxon>Sar</taxon>
        <taxon>Rhizaria</taxon>
        <taxon>Endomyxa</taxon>
        <taxon>Phytomyxea</taxon>
        <taxon>Plasmodiophorida</taxon>
        <taxon>Plasmodiophoridae</taxon>
        <taxon>Spongospora</taxon>
    </lineage>
</organism>
<evidence type="ECO:0000256" key="1">
    <source>
        <dbReference type="SAM" id="MobiDB-lite"/>
    </source>
</evidence>
<feature type="region of interest" description="Disordered" evidence="1">
    <location>
        <begin position="47"/>
        <end position="68"/>
    </location>
</feature>
<dbReference type="EMBL" id="HACM01011169">
    <property type="protein sequence ID" value="CRZ11611.1"/>
    <property type="molecule type" value="Transcribed_RNA"/>
</dbReference>
<sequence length="115" mass="12792">MKQPNIMIVDTSDEELDQYVVADKFMKDDPESVSPLAKTGSLSRFTSPTAQLKAKEPKPVKESAGSSFGKKAMKKLNALLGRQKPWTEDDPVSQSYFSSFFFSFLSSLACVVVFR</sequence>
<dbReference type="AlphaFoldDB" id="A0A0H5RCX5"/>
<name>A0A0H5RCX5_9EUKA</name>
<reference evidence="2" key="1">
    <citation type="submission" date="2015-04" db="EMBL/GenBank/DDBJ databases">
        <title>The genome sequence of the plant pathogenic Rhizarian Plasmodiophora brassicae reveals insights in its biotrophic life cycle and the origin of chitin synthesis.</title>
        <authorList>
            <person name="Schwelm A."/>
            <person name="Fogelqvist J."/>
            <person name="Knaust A."/>
            <person name="Julke S."/>
            <person name="Lilja T."/>
            <person name="Dhandapani V."/>
            <person name="Bonilla-Rosso G."/>
            <person name="Karlsson M."/>
            <person name="Shevchenko A."/>
            <person name="Choi S.R."/>
            <person name="Kim H.G."/>
            <person name="Park J.Y."/>
            <person name="Lim Y.P."/>
            <person name="Ludwig-Muller J."/>
            <person name="Dixelius C."/>
        </authorList>
    </citation>
    <scope>NUCLEOTIDE SEQUENCE</scope>
    <source>
        <tissue evidence="2">Potato root galls</tissue>
    </source>
</reference>
<accession>A0A0H5RCX5</accession>
<proteinExistence type="predicted"/>
<protein>
    <submittedName>
        <fullName evidence="2">Uncharacterized protein</fullName>
    </submittedName>
</protein>
<evidence type="ECO:0000313" key="2">
    <source>
        <dbReference type="EMBL" id="CRZ11611.1"/>
    </source>
</evidence>